<accession>A0A9D0YUL4</accession>
<evidence type="ECO:0000313" key="1">
    <source>
        <dbReference type="EMBL" id="HIQ62402.1"/>
    </source>
</evidence>
<protein>
    <submittedName>
        <fullName evidence="1">TetR/AcrR family transcriptional regulator</fullName>
    </submittedName>
</protein>
<dbReference type="Gene3D" id="1.10.357.10">
    <property type="entry name" value="Tetracycline Repressor, domain 2"/>
    <property type="match status" value="1"/>
</dbReference>
<reference evidence="1" key="2">
    <citation type="journal article" date="2021" name="PeerJ">
        <title>Extensive microbial diversity within the chicken gut microbiome revealed by metagenomics and culture.</title>
        <authorList>
            <person name="Gilroy R."/>
            <person name="Ravi A."/>
            <person name="Getino M."/>
            <person name="Pursley I."/>
            <person name="Horton D.L."/>
            <person name="Alikhan N.F."/>
            <person name="Baker D."/>
            <person name="Gharbi K."/>
            <person name="Hall N."/>
            <person name="Watson M."/>
            <person name="Adriaenssens E.M."/>
            <person name="Foster-Nyarko E."/>
            <person name="Jarju S."/>
            <person name="Secka A."/>
            <person name="Antonio M."/>
            <person name="Oren A."/>
            <person name="Chaudhuri R.R."/>
            <person name="La Ragione R."/>
            <person name="Hildebrand F."/>
            <person name="Pallen M.J."/>
        </authorList>
    </citation>
    <scope>NUCLEOTIDE SEQUENCE</scope>
    <source>
        <strain evidence="1">ChiHile30-977</strain>
    </source>
</reference>
<reference evidence="1" key="1">
    <citation type="submission" date="2020-10" db="EMBL/GenBank/DDBJ databases">
        <authorList>
            <person name="Gilroy R."/>
        </authorList>
    </citation>
    <scope>NUCLEOTIDE SEQUENCE</scope>
    <source>
        <strain evidence="1">ChiHile30-977</strain>
    </source>
</reference>
<name>A0A9D0YUL4_9FIRM</name>
<dbReference type="AlphaFoldDB" id="A0A9D0YUL4"/>
<dbReference type="SUPFAM" id="SSF46689">
    <property type="entry name" value="Homeodomain-like"/>
    <property type="match status" value="1"/>
</dbReference>
<gene>
    <name evidence="1" type="ORF">IAA66_02305</name>
</gene>
<dbReference type="EMBL" id="DVFI01000032">
    <property type="protein sequence ID" value="HIQ62402.1"/>
    <property type="molecule type" value="Genomic_DNA"/>
</dbReference>
<dbReference type="Proteomes" id="UP000886819">
    <property type="component" value="Unassembled WGS sequence"/>
</dbReference>
<proteinExistence type="predicted"/>
<organism evidence="1 2">
    <name type="scientific">Candidatus Avichristensenella intestinipullorum</name>
    <dbReference type="NCBI Taxonomy" id="2840693"/>
    <lineage>
        <taxon>Bacteria</taxon>
        <taxon>Bacillati</taxon>
        <taxon>Bacillota</taxon>
        <taxon>Clostridia</taxon>
        <taxon>Candidatus Avichristensenella</taxon>
    </lineage>
</organism>
<comment type="caution">
    <text evidence="1">The sequence shown here is derived from an EMBL/GenBank/DDBJ whole genome shotgun (WGS) entry which is preliminary data.</text>
</comment>
<dbReference type="InterPro" id="IPR009057">
    <property type="entry name" value="Homeodomain-like_sf"/>
</dbReference>
<sequence length="183" mass="21323">MYHIANDKRAKQSAELIYHGLLSCIQKKPFDQITISDLQKASGVARTTFYRAFDNISDVLYWKCDVCFHEVLGEYRPSAFPGELELARHYFQYWMEHSDILELLIQVNRLDIIYACHMKNAEILRRRFGSLPDVPVEHGHYFVAIRTGFTISVLTAWLQSGRRESTEEIVEIIQEQLRILAKG</sequence>
<evidence type="ECO:0000313" key="2">
    <source>
        <dbReference type="Proteomes" id="UP000886819"/>
    </source>
</evidence>